<dbReference type="PANTHER" id="PTHR35037">
    <property type="entry name" value="C-TERMINAL REGION OF AIDA-LIKE PROTEIN"/>
    <property type="match status" value="1"/>
</dbReference>
<dbReference type="EMBL" id="MTJZ01000001">
    <property type="protein sequence ID" value="OMG75180.1"/>
    <property type="molecule type" value="Genomic_DNA"/>
</dbReference>
<protein>
    <recommendedName>
        <fullName evidence="2">Autotransporter domain-containing protein</fullName>
    </recommendedName>
</protein>
<dbReference type="InterPro" id="IPR036709">
    <property type="entry name" value="Autotransporte_beta_dom_sf"/>
</dbReference>
<gene>
    <name evidence="3" type="ORF">BW685_00545</name>
</gene>
<dbReference type="InterPro" id="IPR013425">
    <property type="entry name" value="Autotrns_rpt"/>
</dbReference>
<dbReference type="GO" id="GO:0019867">
    <property type="term" value="C:outer membrane"/>
    <property type="evidence" value="ECO:0007669"/>
    <property type="project" value="InterPro"/>
</dbReference>
<name>A0A1R1JIT1_9BURK</name>
<dbReference type="Gene3D" id="2.160.20.20">
    <property type="match status" value="2"/>
</dbReference>
<dbReference type="SUPFAM" id="SSF51126">
    <property type="entry name" value="Pectin lyase-like"/>
    <property type="match status" value="2"/>
</dbReference>
<dbReference type="CDD" id="cd01344">
    <property type="entry name" value="PL2_Passenger_AT"/>
    <property type="match status" value="1"/>
</dbReference>
<dbReference type="NCBIfam" id="TIGR01414">
    <property type="entry name" value="autotrans_barl"/>
    <property type="match status" value="1"/>
</dbReference>
<dbReference type="NCBIfam" id="TIGR02601">
    <property type="entry name" value="autotrns_rpt"/>
    <property type="match status" value="3"/>
</dbReference>
<keyword evidence="1" id="KW-0732">Signal</keyword>
<dbReference type="Gene3D" id="2.40.128.130">
    <property type="entry name" value="Autotransporter beta-domain"/>
    <property type="match status" value="1"/>
</dbReference>
<dbReference type="InterPro" id="IPR012332">
    <property type="entry name" value="Autotransporter_pectin_lyase_C"/>
</dbReference>
<dbReference type="PANTHER" id="PTHR35037:SF3">
    <property type="entry name" value="C-TERMINAL REGION OF AIDA-LIKE PROTEIN"/>
    <property type="match status" value="1"/>
</dbReference>
<proteinExistence type="predicted"/>
<organism evidence="3 4">
    <name type="scientific">Burkholderia ubonensis</name>
    <dbReference type="NCBI Taxonomy" id="101571"/>
    <lineage>
        <taxon>Bacteria</taxon>
        <taxon>Pseudomonadati</taxon>
        <taxon>Pseudomonadota</taxon>
        <taxon>Betaproteobacteria</taxon>
        <taxon>Burkholderiales</taxon>
        <taxon>Burkholderiaceae</taxon>
        <taxon>Burkholderia</taxon>
        <taxon>Burkholderia cepacia complex</taxon>
    </lineage>
</organism>
<evidence type="ECO:0000256" key="1">
    <source>
        <dbReference type="ARBA" id="ARBA00022729"/>
    </source>
</evidence>
<dbReference type="Pfam" id="PF12951">
    <property type="entry name" value="PATR"/>
    <property type="match status" value="4"/>
</dbReference>
<dbReference type="InterPro" id="IPR011050">
    <property type="entry name" value="Pectin_lyase_fold/virulence"/>
</dbReference>
<dbReference type="Proteomes" id="UP000187194">
    <property type="component" value="Unassembled WGS sequence"/>
</dbReference>
<dbReference type="InterPro" id="IPR043990">
    <property type="entry name" value="AC_1"/>
</dbReference>
<evidence type="ECO:0000259" key="2">
    <source>
        <dbReference type="PROSITE" id="PS51208"/>
    </source>
</evidence>
<dbReference type="AlphaFoldDB" id="A0A1R1JIT1"/>
<evidence type="ECO:0000313" key="4">
    <source>
        <dbReference type="Proteomes" id="UP000187194"/>
    </source>
</evidence>
<dbReference type="Pfam" id="PF03797">
    <property type="entry name" value="Autotransporter"/>
    <property type="match status" value="1"/>
</dbReference>
<reference evidence="3 4" key="1">
    <citation type="submission" date="2017-01" db="EMBL/GenBank/DDBJ databases">
        <title>Phylogeographic, genomic and meropenem susceptibility analysis of Burkholderia ubonensis.</title>
        <authorList>
            <person name="Price E.P."/>
            <person name="Sarovich D.S."/>
            <person name="Webb J.R."/>
            <person name="Hall C.M."/>
            <person name="Sahl J.W."/>
            <person name="Kaestli M."/>
            <person name="Mayo M."/>
            <person name="Harrington G."/>
            <person name="Baker A.L."/>
            <person name="Sidak-Loftis L.C."/>
            <person name="Lummis M."/>
            <person name="Schupp J.M."/>
            <person name="Gillece J.D."/>
            <person name="Tuanyok A."/>
            <person name="Warner J."/>
            <person name="Busch J.D."/>
            <person name="Keim P."/>
            <person name="Currie B.J."/>
            <person name="Wagner D.M."/>
        </authorList>
    </citation>
    <scope>NUCLEOTIDE SEQUENCE [LARGE SCALE GENOMIC DNA]</scope>
    <source>
        <strain evidence="3 4">A21</strain>
    </source>
</reference>
<dbReference type="InterPro" id="IPR005546">
    <property type="entry name" value="Autotransporte_beta"/>
</dbReference>
<evidence type="ECO:0000313" key="3">
    <source>
        <dbReference type="EMBL" id="OMG75180.1"/>
    </source>
</evidence>
<comment type="caution">
    <text evidence="3">The sequence shown here is derived from an EMBL/GenBank/DDBJ whole genome shotgun (WGS) entry which is preliminary data.</text>
</comment>
<dbReference type="Pfam" id="PF18883">
    <property type="entry name" value="AC_1"/>
    <property type="match status" value="1"/>
</dbReference>
<dbReference type="InterPro" id="IPR006315">
    <property type="entry name" value="OM_autotransptr_brl_dom"/>
</dbReference>
<accession>A0A1R1JIT1</accession>
<feature type="domain" description="Autotransporter" evidence="2">
    <location>
        <begin position="889"/>
        <end position="1172"/>
    </location>
</feature>
<sequence>MYIFDGTLALAGNNTNFSGTVTVNPDANLSGAGSNMEATLEGRAQSLPPLVTNHGKVVFNQYSPNGSESQDGTYVGEITGLGSVSKVGVGTTVLTGDHTYTGGTTISAGTLQLGNGAGTGNIVGDIRVEAGGTLAVERGGAFTLGNALSGSGMVTTDTNGQRFDFDTTTGDAFAGTLAVGRSQFDLGGVNTTALTSATLRADTGSVITVGDGNQSIGGLTLNGGTMVFNATLPDQTVATGTITTGVLNVDGPGTVQINVPDPYVPSAPDAPDTANLFEQDEGSTVVKLVGAQQTMGNGGALELRDQNGHVISDAQSVDIAQGGSKVAVGTYDYRLTTAPGDGLYVNYGLTQLDLQDGQMLTLAQAPGATGAAADLSARLTGGGGVAIEAGTGTVSLSNATSDYTGETTVASGRLRLDANNALGQTSLLRIAGVATTDLNGRTQTIGELEGQAGSLLDIHGGTLHIVNGGTSQGTLTGAGQLHVQGGVLDVQGANATLSANVAIDSGATVQLDDAAGLGRGNLANEGTLALDGATGMLVNALSGAGEVNLSNGAEVAAIGDNSGFSGRFTTAAGTMLTVAEAANLGTAGVANDGTLTVNTATDWTLANAVSGSGDFVKQGTGALTAGGALTYTGRTAVNAGTLIVGDAQTPDITLGGAGAEEVTVAQGGTLAGLGTVSARVVNAGTVSALNALRDRGADPAGIFTLAGGLVNRGTVNLAGGSTGNTLVVQGDYVGENGTVVLGTAHGADDSATDRLVIDGGHASGATGLVFKRAGGDGAQTDVGIQVVQTSNGGTTDMGAFTLHEASDGYRRGFATVSAGGYDYMLKRSGNAGNEHDWYLVSLPSPSPKALQAPEPDAYLGNAQAATMMPVHTLRQRQGQAPGTTVSGAVDGIDGAAWVRIAGQTSSQTGDGRDVSANERVFHAGGDVSRFPDGGEGSVRIGVMGMYASNTNWSTRQLWNPVEGRYAPATARGSVSGYNAGLYGTWYGHRDILSGPYVDTWLMYGTYSNSVGGSLATDSYRSQTVTGSLEAGYSFRIYDGHDAKVYVEPQAQVVYSHYRAGEHGAPAGLIGAQINNGVLTRVGARLHGSTFRGAGRETRPFAEWNWWHGPATPSVNVDGNVFGQGLPRNRMEVKTGMQGQGTKNLSVSAAVGIQTDLGDYAAVQGQLNVKYSWQ</sequence>
<dbReference type="PROSITE" id="PS51208">
    <property type="entry name" value="AUTOTRANSPORTER"/>
    <property type="match status" value="1"/>
</dbReference>
<dbReference type="InterPro" id="IPR051551">
    <property type="entry name" value="Autotransporter_adhesion"/>
</dbReference>
<dbReference type="SMART" id="SM00869">
    <property type="entry name" value="Autotransporter"/>
    <property type="match status" value="1"/>
</dbReference>
<dbReference type="SUPFAM" id="SSF103515">
    <property type="entry name" value="Autotransporter"/>
    <property type="match status" value="1"/>
</dbReference>